<dbReference type="InterPro" id="IPR052256">
    <property type="entry name" value="E3_ubiquitin-ligase_CHFR"/>
</dbReference>
<dbReference type="EMBL" id="RDQH01000337">
    <property type="protein sequence ID" value="RXH84832.1"/>
    <property type="molecule type" value="Genomic_DNA"/>
</dbReference>
<dbReference type="AlphaFoldDB" id="A0A498ISE1"/>
<keyword evidence="4" id="KW-1185">Reference proteome</keyword>
<gene>
    <name evidence="3" type="ORF">DVH24_041600</name>
</gene>
<proteinExistence type="predicted"/>
<dbReference type="PROSITE" id="PS50089">
    <property type="entry name" value="ZF_RING_2"/>
    <property type="match status" value="1"/>
</dbReference>
<keyword evidence="1" id="KW-0479">Metal-binding</keyword>
<evidence type="ECO:0000259" key="2">
    <source>
        <dbReference type="PROSITE" id="PS50089"/>
    </source>
</evidence>
<dbReference type="Gene3D" id="3.30.40.10">
    <property type="entry name" value="Zinc/RING finger domain, C3HC4 (zinc finger)"/>
    <property type="match status" value="1"/>
</dbReference>
<feature type="domain" description="RING-type" evidence="2">
    <location>
        <begin position="167"/>
        <end position="212"/>
    </location>
</feature>
<dbReference type="Pfam" id="PF13923">
    <property type="entry name" value="zf-C3HC4_2"/>
    <property type="match status" value="1"/>
</dbReference>
<name>A0A498ISE1_MALDO</name>
<organism evidence="3 4">
    <name type="scientific">Malus domestica</name>
    <name type="common">Apple</name>
    <name type="synonym">Pyrus malus</name>
    <dbReference type="NCBI Taxonomy" id="3750"/>
    <lineage>
        <taxon>Eukaryota</taxon>
        <taxon>Viridiplantae</taxon>
        <taxon>Streptophyta</taxon>
        <taxon>Embryophyta</taxon>
        <taxon>Tracheophyta</taxon>
        <taxon>Spermatophyta</taxon>
        <taxon>Magnoliopsida</taxon>
        <taxon>eudicotyledons</taxon>
        <taxon>Gunneridae</taxon>
        <taxon>Pentapetalae</taxon>
        <taxon>rosids</taxon>
        <taxon>fabids</taxon>
        <taxon>Rosales</taxon>
        <taxon>Rosaceae</taxon>
        <taxon>Amygdaloideae</taxon>
        <taxon>Maleae</taxon>
        <taxon>Malus</taxon>
    </lineage>
</organism>
<dbReference type="GO" id="GO:0005634">
    <property type="term" value="C:nucleus"/>
    <property type="evidence" value="ECO:0007669"/>
    <property type="project" value="TreeGrafter"/>
</dbReference>
<evidence type="ECO:0000313" key="3">
    <source>
        <dbReference type="EMBL" id="RXH84832.1"/>
    </source>
</evidence>
<comment type="caution">
    <text evidence="3">The sequence shown here is derived from an EMBL/GenBank/DDBJ whole genome shotgun (WGS) entry which is preliminary data.</text>
</comment>
<dbReference type="GO" id="GO:0004842">
    <property type="term" value="F:ubiquitin-protein transferase activity"/>
    <property type="evidence" value="ECO:0007669"/>
    <property type="project" value="TreeGrafter"/>
</dbReference>
<dbReference type="GO" id="GO:0016567">
    <property type="term" value="P:protein ubiquitination"/>
    <property type="evidence" value="ECO:0007669"/>
    <property type="project" value="TreeGrafter"/>
</dbReference>
<dbReference type="Proteomes" id="UP000290289">
    <property type="component" value="Chromosome 11"/>
</dbReference>
<accession>A0A498ISE1</accession>
<evidence type="ECO:0000313" key="4">
    <source>
        <dbReference type="Proteomes" id="UP000290289"/>
    </source>
</evidence>
<evidence type="ECO:0000256" key="1">
    <source>
        <dbReference type="PROSITE-ProRule" id="PRU00175"/>
    </source>
</evidence>
<dbReference type="GO" id="GO:0008270">
    <property type="term" value="F:zinc ion binding"/>
    <property type="evidence" value="ECO:0007669"/>
    <property type="project" value="UniProtKB-KW"/>
</dbReference>
<dbReference type="InterPro" id="IPR013083">
    <property type="entry name" value="Znf_RING/FYVE/PHD"/>
</dbReference>
<keyword evidence="1" id="KW-0863">Zinc-finger</keyword>
<reference evidence="3 4" key="1">
    <citation type="submission" date="2018-10" db="EMBL/GenBank/DDBJ databases">
        <title>A high-quality apple genome assembly.</title>
        <authorList>
            <person name="Hu J."/>
        </authorList>
    </citation>
    <scope>NUCLEOTIDE SEQUENCE [LARGE SCALE GENOMIC DNA]</scope>
    <source>
        <strain evidence="4">cv. HFTH1</strain>
        <tissue evidence="3">Young leaf</tissue>
    </source>
</reference>
<keyword evidence="1" id="KW-0862">Zinc</keyword>
<dbReference type="GO" id="GO:0006511">
    <property type="term" value="P:ubiquitin-dependent protein catabolic process"/>
    <property type="evidence" value="ECO:0007669"/>
    <property type="project" value="TreeGrafter"/>
</dbReference>
<dbReference type="PANTHER" id="PTHR16079">
    <property type="entry name" value="UBIQUITIN LIGASE PROTEIN CHFR"/>
    <property type="match status" value="1"/>
</dbReference>
<sequence length="304" mass="33858">MNLSCLSANLFSFCTWMNYLISGSWVLCEYIQGKVEVGESSGAKPCEELWAKLLPSGSRYPDVEISSCEIVVCSKILFSSIRKCKWCKVTRNSDHSSATIQNKSSDAIVVDGTVIQAEDTIVIRCGSEITSGPDKEGYLSYRFNVLPGPGSCQKKLKISMDAEHAICCICLNIWHDVVTVAPCFHNFCNECFPKWLKRSLEKRSSVLRPHCRAVVQFVGRNHFLLNVVDEILKADSSLKRTNDEVAILDSYATIQSNLVVKRARSQVMKKLIIHQIHALNVVLNMVGSAAIKPLSICNVKHAEE</sequence>
<dbReference type="PANTHER" id="PTHR16079:SF4">
    <property type="entry name" value="E3 UBIQUITIN-PROTEIN LIGASE CHFR"/>
    <property type="match status" value="1"/>
</dbReference>
<dbReference type="InterPro" id="IPR001841">
    <property type="entry name" value="Znf_RING"/>
</dbReference>
<protein>
    <recommendedName>
        <fullName evidence="2">RING-type domain-containing protein</fullName>
    </recommendedName>
</protein>
<dbReference type="SUPFAM" id="SSF57850">
    <property type="entry name" value="RING/U-box"/>
    <property type="match status" value="1"/>
</dbReference>